<dbReference type="Pfam" id="PF02806">
    <property type="entry name" value="Alpha-amylase_C"/>
    <property type="match status" value="1"/>
</dbReference>
<dbReference type="PANTHER" id="PTHR10357:SF205">
    <property type="entry name" value="O-GLYCOSYL HYDROLASE FAMILY 13"/>
    <property type="match status" value="1"/>
</dbReference>
<dbReference type="GO" id="GO:0043169">
    <property type="term" value="F:cation binding"/>
    <property type="evidence" value="ECO:0007669"/>
    <property type="project" value="InterPro"/>
</dbReference>
<organism evidence="3 4">
    <name type="scientific">Thermoflexibacter ruber</name>
    <dbReference type="NCBI Taxonomy" id="1003"/>
    <lineage>
        <taxon>Bacteria</taxon>
        <taxon>Pseudomonadati</taxon>
        <taxon>Bacteroidota</taxon>
        <taxon>Cytophagia</taxon>
        <taxon>Cytophagales</taxon>
        <taxon>Thermoflexibacteraceae</taxon>
        <taxon>Thermoflexibacter</taxon>
    </lineage>
</organism>
<dbReference type="CDD" id="cd11349">
    <property type="entry name" value="AmyAc_3"/>
    <property type="match status" value="1"/>
</dbReference>
<keyword evidence="3" id="KW-0378">Hydrolase</keyword>
<dbReference type="EMBL" id="FONY01000030">
    <property type="protein sequence ID" value="SFF39166.1"/>
    <property type="molecule type" value="Genomic_DNA"/>
</dbReference>
<dbReference type="Gene3D" id="3.20.20.80">
    <property type="entry name" value="Glycosidases"/>
    <property type="match status" value="2"/>
</dbReference>
<evidence type="ECO:0000313" key="4">
    <source>
        <dbReference type="Proteomes" id="UP000199513"/>
    </source>
</evidence>
<keyword evidence="3" id="KW-0326">Glycosidase</keyword>
<evidence type="ECO:0000313" key="3">
    <source>
        <dbReference type="EMBL" id="SFF39166.1"/>
    </source>
</evidence>
<dbReference type="InterPro" id="IPR006047">
    <property type="entry name" value="GH13_cat_dom"/>
</dbReference>
<dbReference type="PROSITE" id="PS51257">
    <property type="entry name" value="PROKAR_LIPOPROTEIN"/>
    <property type="match status" value="1"/>
</dbReference>
<accession>A0A1I2IEB3</accession>
<dbReference type="RefSeq" id="WP_245764077.1">
    <property type="nucleotide sequence ID" value="NZ_FONY01000030.1"/>
</dbReference>
<feature type="chain" id="PRO_5011606561" evidence="1">
    <location>
        <begin position="19"/>
        <end position="609"/>
    </location>
</feature>
<dbReference type="InterPro" id="IPR013780">
    <property type="entry name" value="Glyco_hydro_b"/>
</dbReference>
<dbReference type="PANTHER" id="PTHR10357">
    <property type="entry name" value="ALPHA-AMYLASE FAMILY MEMBER"/>
    <property type="match status" value="1"/>
</dbReference>
<protein>
    <submittedName>
        <fullName evidence="3">Glycosidase</fullName>
    </submittedName>
</protein>
<dbReference type="AlphaFoldDB" id="A0A1I2IEB3"/>
<dbReference type="InterPro" id="IPR017853">
    <property type="entry name" value="GH"/>
</dbReference>
<keyword evidence="4" id="KW-1185">Reference proteome</keyword>
<reference evidence="3 4" key="1">
    <citation type="submission" date="2016-10" db="EMBL/GenBank/DDBJ databases">
        <authorList>
            <person name="de Groot N.N."/>
        </authorList>
    </citation>
    <scope>NUCLEOTIDE SEQUENCE [LARGE SCALE GENOMIC DNA]</scope>
    <source>
        <strain>GEY</strain>
        <strain evidence="4">DSM 9560</strain>
    </source>
</reference>
<sequence length="609" mass="69644">MKNLTICLMLLVFLLTLACDDKQMTKDMNDPNLLKEQVSDHKIIIYQVFTRLFGNKNTTNKRYGTIEENGVGKMNDFDEIALKAIKKMGFTHIWFTGIIEHATMNDNTKYGIPLDDADVVKGMAGSPYAIKDYFDVNPDLAVDVPNRIKEFEALVARTHQEGMKVIIDFVPNHVARNYKSDAKPAHIKDLGEDDDVTKAFDIDNNFYYLPNSKFIVPKEYQLPDFLKVKTKNGVYEEAPAKATGNDVFSHAPSINDWFETIKLNYGIDIQNGRKKYFSPERIPNTWVKMKEILLYWTEKKVDGFRCDMAEMVPVEFWNWVIPQIKQVNPNIIFIAEIYNPNEYKNYLDIGKFDYLYDKVGLYDTLKTVIQNRASASDITKNWKQTEGYNNQMLRFLENHDEQRIASQDFAGDPRKAFPAMVVSALLNSGPVMIYFGQEVGEKGGGVEGFGGEDGRTTIFDYWSVPAHQKLMNGGKFDGGALEEPEKEILHFYTTLLNFCTQNEAIRLGSLYDLQSANTNNYNIHKIYAFLRFTENQKLLVVVNFDADAQPKDIRLKIPSNALALMGLSEGEEYKLKELFLNGKTLSFKTNEAIQLKLSPLGSYIYSIEK</sequence>
<name>A0A1I2IEB3_9BACT</name>
<dbReference type="SUPFAM" id="SSF51445">
    <property type="entry name" value="(Trans)glycosidases"/>
    <property type="match status" value="1"/>
</dbReference>
<feature type="domain" description="Glycosyl hydrolase family 13 catalytic" evidence="2">
    <location>
        <begin position="47"/>
        <end position="477"/>
    </location>
</feature>
<dbReference type="GO" id="GO:0004556">
    <property type="term" value="F:alpha-amylase activity"/>
    <property type="evidence" value="ECO:0007669"/>
    <property type="project" value="TreeGrafter"/>
</dbReference>
<feature type="signal peptide" evidence="1">
    <location>
        <begin position="1"/>
        <end position="18"/>
    </location>
</feature>
<dbReference type="InterPro" id="IPR006048">
    <property type="entry name" value="A-amylase/branching_C"/>
</dbReference>
<gene>
    <name evidence="3" type="ORF">SAMN04488541_103031</name>
</gene>
<dbReference type="Gene3D" id="2.60.40.1180">
    <property type="entry name" value="Golgi alpha-mannosidase II"/>
    <property type="match status" value="1"/>
</dbReference>
<dbReference type="STRING" id="1003.SAMN04488541_103031"/>
<proteinExistence type="predicted"/>
<evidence type="ECO:0000256" key="1">
    <source>
        <dbReference type="SAM" id="SignalP"/>
    </source>
</evidence>
<evidence type="ECO:0000259" key="2">
    <source>
        <dbReference type="SMART" id="SM00642"/>
    </source>
</evidence>
<dbReference type="GO" id="GO:0009313">
    <property type="term" value="P:oligosaccharide catabolic process"/>
    <property type="evidence" value="ECO:0007669"/>
    <property type="project" value="TreeGrafter"/>
</dbReference>
<keyword evidence="1" id="KW-0732">Signal</keyword>
<dbReference type="Proteomes" id="UP000199513">
    <property type="component" value="Unassembled WGS sequence"/>
</dbReference>
<dbReference type="SMART" id="SM00642">
    <property type="entry name" value="Aamy"/>
    <property type="match status" value="1"/>
</dbReference>
<dbReference type="SUPFAM" id="SSF51011">
    <property type="entry name" value="Glycosyl hydrolase domain"/>
    <property type="match status" value="1"/>
</dbReference>
<dbReference type="Pfam" id="PF00128">
    <property type="entry name" value="Alpha-amylase"/>
    <property type="match status" value="1"/>
</dbReference>